<dbReference type="GO" id="GO:0005524">
    <property type="term" value="F:ATP binding"/>
    <property type="evidence" value="ECO:0007669"/>
    <property type="project" value="UniProtKB-KW"/>
</dbReference>
<keyword evidence="4" id="KW-0418">Kinase</keyword>
<evidence type="ECO:0000256" key="2">
    <source>
        <dbReference type="ARBA" id="ARBA00022840"/>
    </source>
</evidence>
<dbReference type="InterPro" id="IPR001977">
    <property type="entry name" value="Depp_CoAkinase"/>
</dbReference>
<dbReference type="AlphaFoldDB" id="A0A948X398"/>
<keyword evidence="4" id="KW-0808">Transferase</keyword>
<dbReference type="EMBL" id="JAHLFS010000048">
    <property type="protein sequence ID" value="MBU3851790.1"/>
    <property type="molecule type" value="Genomic_DNA"/>
</dbReference>
<dbReference type="CDD" id="cd02022">
    <property type="entry name" value="DPCK"/>
    <property type="match status" value="1"/>
</dbReference>
<accession>A0A948X398</accession>
<dbReference type="Gene3D" id="3.40.50.300">
    <property type="entry name" value="P-loop containing nucleotide triphosphate hydrolases"/>
    <property type="match status" value="1"/>
</dbReference>
<organism evidence="4 5">
    <name type="scientific">Candidatus Paralactobacillus gallistercoris</name>
    <dbReference type="NCBI Taxonomy" id="2838724"/>
    <lineage>
        <taxon>Bacteria</taxon>
        <taxon>Bacillati</taxon>
        <taxon>Bacillota</taxon>
        <taxon>Bacilli</taxon>
        <taxon>Lactobacillales</taxon>
        <taxon>Lactobacillaceae</taxon>
        <taxon>Lactobacillus</taxon>
    </lineage>
</organism>
<dbReference type="PROSITE" id="PS51219">
    <property type="entry name" value="DPCK"/>
    <property type="match status" value="1"/>
</dbReference>
<dbReference type="Pfam" id="PF01121">
    <property type="entry name" value="CoaE"/>
    <property type="match status" value="1"/>
</dbReference>
<dbReference type="GO" id="GO:0004140">
    <property type="term" value="F:dephospho-CoA kinase activity"/>
    <property type="evidence" value="ECO:0007669"/>
    <property type="project" value="UniProtKB-UniRule"/>
</dbReference>
<dbReference type="PANTHER" id="PTHR10695">
    <property type="entry name" value="DEPHOSPHO-COA KINASE-RELATED"/>
    <property type="match status" value="1"/>
</dbReference>
<evidence type="ECO:0000256" key="3">
    <source>
        <dbReference type="NCBIfam" id="TIGR00152"/>
    </source>
</evidence>
<sequence>MTIVVGLTGGIASGKSTVVGMLKQYFPIIDADQVAREVVQPPSPALRQIATTFGAKVIQTDGSLNRRLLGQIVFSNPRQLQQLNQIEAPLIRQRIITKINQWRQQRVALGILDMPLLFEQNYQPLCDVIVVVDITSHLQLQRLMKRNHFTKQEAQQRISSQWPLARKKAQADIIIDNNGT</sequence>
<dbReference type="PANTHER" id="PTHR10695:SF46">
    <property type="entry name" value="BIFUNCTIONAL COENZYME A SYNTHASE-RELATED"/>
    <property type="match status" value="1"/>
</dbReference>
<dbReference type="InterPro" id="IPR027417">
    <property type="entry name" value="P-loop_NTPase"/>
</dbReference>
<dbReference type="Proteomes" id="UP000777303">
    <property type="component" value="Unassembled WGS sequence"/>
</dbReference>
<evidence type="ECO:0000313" key="4">
    <source>
        <dbReference type="EMBL" id="MBU3851790.1"/>
    </source>
</evidence>
<dbReference type="NCBIfam" id="TIGR00152">
    <property type="entry name" value="dephospho-CoA kinase"/>
    <property type="match status" value="1"/>
</dbReference>
<proteinExistence type="inferred from homology"/>
<dbReference type="GO" id="GO:0015937">
    <property type="term" value="P:coenzyme A biosynthetic process"/>
    <property type="evidence" value="ECO:0007669"/>
    <property type="project" value="UniProtKB-UniRule"/>
</dbReference>
<keyword evidence="1" id="KW-0547">Nucleotide-binding</keyword>
<feature type="non-terminal residue" evidence="4">
    <location>
        <position position="180"/>
    </location>
</feature>
<evidence type="ECO:0000313" key="5">
    <source>
        <dbReference type="Proteomes" id="UP000777303"/>
    </source>
</evidence>
<dbReference type="GO" id="GO:0005737">
    <property type="term" value="C:cytoplasm"/>
    <property type="evidence" value="ECO:0007669"/>
    <property type="project" value="UniProtKB-UniRule"/>
</dbReference>
<keyword evidence="2" id="KW-0067">ATP-binding</keyword>
<dbReference type="EC" id="2.7.1.24" evidence="3"/>
<reference evidence="4" key="1">
    <citation type="journal article" date="2021" name="PeerJ">
        <title>Extensive microbial diversity within the chicken gut microbiome revealed by metagenomics and culture.</title>
        <authorList>
            <person name="Gilroy R."/>
            <person name="Ravi A."/>
            <person name="Getino M."/>
            <person name="Pursley I."/>
            <person name="Horton D.L."/>
            <person name="Alikhan N.F."/>
            <person name="Baker D."/>
            <person name="Gharbi K."/>
            <person name="Hall N."/>
            <person name="Watson M."/>
            <person name="Adriaenssens E.M."/>
            <person name="Foster-Nyarko E."/>
            <person name="Jarju S."/>
            <person name="Secka A."/>
            <person name="Antonio M."/>
            <person name="Oren A."/>
            <person name="Chaudhuri R.R."/>
            <person name="La Ragione R."/>
            <person name="Hildebrand F."/>
            <person name="Pallen M.J."/>
        </authorList>
    </citation>
    <scope>NUCLEOTIDE SEQUENCE</scope>
    <source>
        <strain evidence="4">F6-6636</strain>
    </source>
</reference>
<dbReference type="SUPFAM" id="SSF52540">
    <property type="entry name" value="P-loop containing nucleoside triphosphate hydrolases"/>
    <property type="match status" value="1"/>
</dbReference>
<comment type="caution">
    <text evidence="4">The sequence shown here is derived from an EMBL/GenBank/DDBJ whole genome shotgun (WGS) entry which is preliminary data.</text>
</comment>
<protein>
    <recommendedName>
        <fullName evidence="3">Dephospho-CoA kinase</fullName>
        <ecNumber evidence="3">2.7.1.24</ecNumber>
    </recommendedName>
</protein>
<evidence type="ECO:0000256" key="1">
    <source>
        <dbReference type="ARBA" id="ARBA00022741"/>
    </source>
</evidence>
<gene>
    <name evidence="4" type="primary">coaE</name>
    <name evidence="4" type="ORF">H9901_03730</name>
</gene>
<reference evidence="4" key="2">
    <citation type="submission" date="2021-04" db="EMBL/GenBank/DDBJ databases">
        <authorList>
            <person name="Gilroy R."/>
        </authorList>
    </citation>
    <scope>NUCLEOTIDE SEQUENCE</scope>
    <source>
        <strain evidence="4">F6-6636</strain>
    </source>
</reference>
<name>A0A948X398_9LACO</name>
<dbReference type="HAMAP" id="MF_00376">
    <property type="entry name" value="Dephospho_CoA_kinase"/>
    <property type="match status" value="1"/>
</dbReference>